<dbReference type="Proteomes" id="UP000663866">
    <property type="component" value="Unassembled WGS sequence"/>
</dbReference>
<dbReference type="AlphaFoldDB" id="A0A816XJW0"/>
<proteinExistence type="predicted"/>
<evidence type="ECO:0000313" key="4">
    <source>
        <dbReference type="EMBL" id="CAF4176631.1"/>
    </source>
</evidence>
<evidence type="ECO:0000313" key="7">
    <source>
        <dbReference type="Proteomes" id="UP000663887"/>
    </source>
</evidence>
<evidence type="ECO:0000313" key="3">
    <source>
        <dbReference type="EMBL" id="CAF2147861.1"/>
    </source>
</evidence>
<evidence type="ECO:0000256" key="1">
    <source>
        <dbReference type="SAM" id="MobiDB-lite"/>
    </source>
</evidence>
<reference evidence="3" key="1">
    <citation type="submission" date="2021-02" db="EMBL/GenBank/DDBJ databases">
        <authorList>
            <person name="Nowell W R."/>
        </authorList>
    </citation>
    <scope>NUCLEOTIDE SEQUENCE</scope>
</reference>
<dbReference type="EMBL" id="CAJOBF010018927">
    <property type="protein sequence ID" value="CAF4372572.1"/>
    <property type="molecule type" value="Genomic_DNA"/>
</dbReference>
<feature type="region of interest" description="Disordered" evidence="1">
    <location>
        <begin position="64"/>
        <end position="83"/>
    </location>
</feature>
<protein>
    <submittedName>
        <fullName evidence="3">Uncharacterized protein</fullName>
    </submittedName>
</protein>
<gene>
    <name evidence="4" type="ORF">OVN521_LOCUS25028</name>
    <name evidence="5" type="ORF">UXM345_LOCUS37041</name>
    <name evidence="2" type="ORF">WKI299_LOCUS17427</name>
    <name evidence="3" type="ORF">XDN619_LOCUS28070</name>
</gene>
<dbReference type="Proteomes" id="UP000663856">
    <property type="component" value="Unassembled WGS sequence"/>
</dbReference>
<dbReference type="EMBL" id="CAJOBG010006117">
    <property type="protein sequence ID" value="CAF4176631.1"/>
    <property type="molecule type" value="Genomic_DNA"/>
</dbReference>
<evidence type="ECO:0000313" key="2">
    <source>
        <dbReference type="EMBL" id="CAF2087115.1"/>
    </source>
</evidence>
<dbReference type="Proteomes" id="UP000663842">
    <property type="component" value="Unassembled WGS sequence"/>
</dbReference>
<sequence length="124" mass="14594">MNLFNVANHLLNLTQTECESENSATSTEEIFLAEWLFEVPKSFKGSYFCELYNYDSLDFDNECDEMTEDEESDNDKVDYDENEHSDIKDHFTLEEMENIIECVDEHPNTKSATISSRFKKVKYM</sequence>
<dbReference type="Proteomes" id="UP000663887">
    <property type="component" value="Unassembled WGS sequence"/>
</dbReference>
<evidence type="ECO:0000313" key="5">
    <source>
        <dbReference type="EMBL" id="CAF4372572.1"/>
    </source>
</evidence>
<comment type="caution">
    <text evidence="3">The sequence shown here is derived from an EMBL/GenBank/DDBJ whole genome shotgun (WGS) entry which is preliminary data.</text>
</comment>
<dbReference type="EMBL" id="CAJNRF010006933">
    <property type="protein sequence ID" value="CAF2087115.1"/>
    <property type="molecule type" value="Genomic_DNA"/>
</dbReference>
<accession>A0A816XJW0</accession>
<feature type="compositionally biased region" description="Basic and acidic residues" evidence="1">
    <location>
        <begin position="74"/>
        <end position="83"/>
    </location>
</feature>
<dbReference type="EMBL" id="CAJNRG010013402">
    <property type="protein sequence ID" value="CAF2147861.1"/>
    <property type="molecule type" value="Genomic_DNA"/>
</dbReference>
<name>A0A816XJW0_9BILA</name>
<keyword evidence="6" id="KW-1185">Reference proteome</keyword>
<evidence type="ECO:0000313" key="6">
    <source>
        <dbReference type="Proteomes" id="UP000663866"/>
    </source>
</evidence>
<organism evidence="3 7">
    <name type="scientific">Rotaria magnacalcarata</name>
    <dbReference type="NCBI Taxonomy" id="392030"/>
    <lineage>
        <taxon>Eukaryota</taxon>
        <taxon>Metazoa</taxon>
        <taxon>Spiralia</taxon>
        <taxon>Gnathifera</taxon>
        <taxon>Rotifera</taxon>
        <taxon>Eurotatoria</taxon>
        <taxon>Bdelloidea</taxon>
        <taxon>Philodinida</taxon>
        <taxon>Philodinidae</taxon>
        <taxon>Rotaria</taxon>
    </lineage>
</organism>
<feature type="compositionally biased region" description="Acidic residues" evidence="1">
    <location>
        <begin position="64"/>
        <end position="73"/>
    </location>
</feature>